<evidence type="ECO:0000256" key="2">
    <source>
        <dbReference type="ARBA" id="ARBA00022448"/>
    </source>
</evidence>
<reference evidence="8 9" key="1">
    <citation type="submission" date="2021-08" db="EMBL/GenBank/DDBJ databases">
        <authorList>
            <person name="Tuo L."/>
        </authorList>
    </citation>
    <scope>NUCLEOTIDE SEQUENCE [LARGE SCALE GENOMIC DNA]</scope>
    <source>
        <strain evidence="8 9">JCM 31229</strain>
    </source>
</reference>
<feature type="transmembrane region" description="Helical" evidence="7">
    <location>
        <begin position="230"/>
        <end position="252"/>
    </location>
</feature>
<keyword evidence="5 7" id="KW-1133">Transmembrane helix</keyword>
<organism evidence="8 9">
    <name type="scientific">Sphingomonas colocasiae</name>
    <dbReference type="NCBI Taxonomy" id="1848973"/>
    <lineage>
        <taxon>Bacteria</taxon>
        <taxon>Pseudomonadati</taxon>
        <taxon>Pseudomonadota</taxon>
        <taxon>Alphaproteobacteria</taxon>
        <taxon>Sphingomonadales</taxon>
        <taxon>Sphingomonadaceae</taxon>
        <taxon>Sphingomonas</taxon>
    </lineage>
</organism>
<sequence length="421" mass="42617">MIARLQRLSRRIPGPGWMMIALVLGFMAGTAIGAGRTEAIAAARLVGGVWLDALRMTIVPLVFALVVTGVADLATSEDHADRRIGRRLPLVLVAMLFMAGIVAALIVPPLLALFPLSPDVVAGLRANIPTAAPPPAPTAAEAIAALMPINVVASAAAGAIVPIVVFALILGLALGRIDRPRAAATLAPFRGLADAMVVIVTWVLRAAPIGIFALALTIGATAGAGAALALGHYIMIQVAVALVLTAISYLLVRGFGGVPIWRFARAIAPAQAVAAGTQSSIATLPAMLASAARIGVAERDAAVILPLTVAVFKVTAPSGSLLFGLALAWMTGVEVSPLQLAVAIPIAVLSTLTILGMPGVVSFFAAATPTAMALGAPIELLPILLAVDTIPDMFRTTANVTADVAVTAIVAPPGEATAPES</sequence>
<accession>A0ABS7PXS8</accession>
<evidence type="ECO:0000256" key="6">
    <source>
        <dbReference type="ARBA" id="ARBA00023136"/>
    </source>
</evidence>
<evidence type="ECO:0000256" key="1">
    <source>
        <dbReference type="ARBA" id="ARBA00004651"/>
    </source>
</evidence>
<keyword evidence="6 7" id="KW-0472">Membrane</keyword>
<keyword evidence="2" id="KW-0813">Transport</keyword>
<evidence type="ECO:0000256" key="7">
    <source>
        <dbReference type="SAM" id="Phobius"/>
    </source>
</evidence>
<proteinExistence type="predicted"/>
<evidence type="ECO:0000256" key="3">
    <source>
        <dbReference type="ARBA" id="ARBA00022475"/>
    </source>
</evidence>
<dbReference type="EMBL" id="JAINVV010000015">
    <property type="protein sequence ID" value="MBY8826166.1"/>
    <property type="molecule type" value="Genomic_DNA"/>
</dbReference>
<feature type="transmembrane region" description="Helical" evidence="7">
    <location>
        <begin position="88"/>
        <end position="111"/>
    </location>
</feature>
<feature type="transmembrane region" description="Helical" evidence="7">
    <location>
        <begin position="342"/>
        <end position="366"/>
    </location>
</feature>
<dbReference type="Proteomes" id="UP000706039">
    <property type="component" value="Unassembled WGS sequence"/>
</dbReference>
<evidence type="ECO:0000256" key="5">
    <source>
        <dbReference type="ARBA" id="ARBA00022989"/>
    </source>
</evidence>
<dbReference type="InterPro" id="IPR001991">
    <property type="entry name" value="Na-dicarboxylate_symporter"/>
</dbReference>
<protein>
    <submittedName>
        <fullName evidence="8">Dicarboxylate/amino acid:cation symporter</fullName>
    </submittedName>
</protein>
<dbReference type="Pfam" id="PF00375">
    <property type="entry name" value="SDF"/>
    <property type="match status" value="1"/>
</dbReference>
<dbReference type="PANTHER" id="PTHR42865">
    <property type="entry name" value="PROTON/GLUTAMATE-ASPARTATE SYMPORTER"/>
    <property type="match status" value="1"/>
</dbReference>
<comment type="subcellular location">
    <subcellularLocation>
        <location evidence="1">Cell membrane</location>
        <topology evidence="1">Multi-pass membrane protein</topology>
    </subcellularLocation>
</comment>
<dbReference type="InterPro" id="IPR036458">
    <property type="entry name" value="Na:dicarbo_symporter_sf"/>
</dbReference>
<evidence type="ECO:0000256" key="4">
    <source>
        <dbReference type="ARBA" id="ARBA00022692"/>
    </source>
</evidence>
<dbReference type="RefSeq" id="WP_222993566.1">
    <property type="nucleotide sequence ID" value="NZ_JAINVV010000015.1"/>
</dbReference>
<feature type="transmembrane region" description="Helical" evidence="7">
    <location>
        <begin position="151"/>
        <end position="174"/>
    </location>
</feature>
<gene>
    <name evidence="8" type="ORF">K7G82_27945</name>
</gene>
<dbReference type="SUPFAM" id="SSF118215">
    <property type="entry name" value="Proton glutamate symport protein"/>
    <property type="match status" value="1"/>
</dbReference>
<dbReference type="Gene3D" id="1.10.3860.10">
    <property type="entry name" value="Sodium:dicarboxylate symporter"/>
    <property type="match status" value="1"/>
</dbReference>
<comment type="caution">
    <text evidence="8">The sequence shown here is derived from an EMBL/GenBank/DDBJ whole genome shotgun (WGS) entry which is preliminary data.</text>
</comment>
<dbReference type="PANTHER" id="PTHR42865:SF7">
    <property type="entry name" value="PROTON_GLUTAMATE-ASPARTATE SYMPORTER"/>
    <property type="match status" value="1"/>
</dbReference>
<keyword evidence="9" id="KW-1185">Reference proteome</keyword>
<name>A0ABS7PXS8_9SPHN</name>
<keyword evidence="4 7" id="KW-0812">Transmembrane</keyword>
<feature type="transmembrane region" description="Helical" evidence="7">
    <location>
        <begin position="195"/>
        <end position="218"/>
    </location>
</feature>
<keyword evidence="3" id="KW-1003">Cell membrane</keyword>
<feature type="transmembrane region" description="Helical" evidence="7">
    <location>
        <begin position="57"/>
        <end position="76"/>
    </location>
</feature>
<evidence type="ECO:0000313" key="9">
    <source>
        <dbReference type="Proteomes" id="UP000706039"/>
    </source>
</evidence>
<feature type="transmembrane region" description="Helical" evidence="7">
    <location>
        <begin position="303"/>
        <end position="330"/>
    </location>
</feature>
<dbReference type="PRINTS" id="PR00173">
    <property type="entry name" value="EDTRNSPORT"/>
</dbReference>
<evidence type="ECO:0000313" key="8">
    <source>
        <dbReference type="EMBL" id="MBY8826166.1"/>
    </source>
</evidence>